<dbReference type="RefSeq" id="WP_013377852.1">
    <property type="nucleotide sequence ID" value="NC_014623.1"/>
</dbReference>
<dbReference type="AlphaFoldDB" id="E3FFW5"/>
<dbReference type="EMBL" id="CP002271">
    <property type="protein sequence ID" value="ADO75224.1"/>
    <property type="molecule type" value="Genomic_DNA"/>
</dbReference>
<sequence>MIKVCALAVLAAILPGCIRPAVSWKGEVKWPETAQDEQSVKLIVPAIEAEAAIAAAAAIREMVRTNTDPGLFWGCSTPAQGMDVAVSTGPTPGLYYVALGQHFRAPNKSQD</sequence>
<protein>
    <submittedName>
        <fullName evidence="1">Uncharacterized protein</fullName>
    </submittedName>
</protein>
<dbReference type="OrthoDB" id="5519714at2"/>
<evidence type="ECO:0000313" key="2">
    <source>
        <dbReference type="Proteomes" id="UP000001351"/>
    </source>
</evidence>
<organism evidence="1 2">
    <name type="scientific">Stigmatella aurantiaca (strain DW4/3-1)</name>
    <dbReference type="NCBI Taxonomy" id="378806"/>
    <lineage>
        <taxon>Bacteria</taxon>
        <taxon>Pseudomonadati</taxon>
        <taxon>Myxococcota</taxon>
        <taxon>Myxococcia</taxon>
        <taxon>Myxococcales</taxon>
        <taxon>Cystobacterineae</taxon>
        <taxon>Archangiaceae</taxon>
        <taxon>Stigmatella</taxon>
    </lineage>
</organism>
<evidence type="ECO:0000313" key="1">
    <source>
        <dbReference type="EMBL" id="ADO75224.1"/>
    </source>
</evidence>
<reference evidence="1 2" key="1">
    <citation type="journal article" date="2011" name="Mol. Biol. Evol.">
        <title>Comparative genomic analysis of fruiting body formation in Myxococcales.</title>
        <authorList>
            <person name="Huntley S."/>
            <person name="Hamann N."/>
            <person name="Wegener-Feldbrugge S."/>
            <person name="Treuner-Lange A."/>
            <person name="Kube M."/>
            <person name="Reinhardt R."/>
            <person name="Klages S."/>
            <person name="Muller R."/>
            <person name="Ronning C.M."/>
            <person name="Nierman W.C."/>
            <person name="Sogaard-Andersen L."/>
        </authorList>
    </citation>
    <scope>NUCLEOTIDE SEQUENCE [LARGE SCALE GENOMIC DNA]</scope>
    <source>
        <strain evidence="1 2">DW4/3-1</strain>
    </source>
</reference>
<accession>E3FFW5</accession>
<keyword evidence="2" id="KW-1185">Reference proteome</keyword>
<dbReference type="Proteomes" id="UP000001351">
    <property type="component" value="Chromosome"/>
</dbReference>
<proteinExistence type="predicted"/>
<gene>
    <name evidence="1" type="ordered locus">STAUR_7468</name>
</gene>
<dbReference type="HOGENOM" id="CLU_2156832_0_0_7"/>
<dbReference type="KEGG" id="sur:STAUR_7468"/>
<name>E3FFW5_STIAD</name>